<keyword evidence="5 8" id="KW-1133">Transmembrane helix</keyword>
<evidence type="ECO:0000256" key="2">
    <source>
        <dbReference type="ARBA" id="ARBA00005542"/>
    </source>
</evidence>
<evidence type="ECO:0000313" key="12">
    <source>
        <dbReference type="Proteomes" id="UP000636800"/>
    </source>
</evidence>
<keyword evidence="4 8" id="KW-0812">Transmembrane</keyword>
<feature type="signal peptide" evidence="9">
    <location>
        <begin position="1"/>
        <end position="23"/>
    </location>
</feature>
<accession>A0A835PNW5</accession>
<dbReference type="Proteomes" id="UP000636800">
    <property type="component" value="Chromosome 12"/>
</dbReference>
<feature type="transmembrane region" description="Helical" evidence="8">
    <location>
        <begin position="652"/>
        <end position="669"/>
    </location>
</feature>
<feature type="transmembrane region" description="Helical" evidence="8">
    <location>
        <begin position="676"/>
        <end position="693"/>
    </location>
</feature>
<dbReference type="Pfam" id="PF12036">
    <property type="entry name" value="DUF3522"/>
    <property type="match status" value="1"/>
</dbReference>
<feature type="region of interest" description="Disordered" evidence="7">
    <location>
        <begin position="828"/>
        <end position="847"/>
    </location>
</feature>
<keyword evidence="9" id="KW-0732">Signal</keyword>
<feature type="transmembrane region" description="Helical" evidence="8">
    <location>
        <begin position="789"/>
        <end position="809"/>
    </location>
</feature>
<evidence type="ECO:0000256" key="5">
    <source>
        <dbReference type="ARBA" id="ARBA00022989"/>
    </source>
</evidence>
<keyword evidence="6 8" id="KW-0472">Membrane</keyword>
<gene>
    <name evidence="11" type="ORF">HPP92_022633</name>
</gene>
<evidence type="ECO:0000313" key="11">
    <source>
        <dbReference type="EMBL" id="KAG0457476.1"/>
    </source>
</evidence>
<sequence length="847" mass="94909">MLQFLSAFCCFCGFLSWQMPAAGEEEGQSGSSTMWSFTCPDLMLRPYDWAYLRVDLPPWFSSVTMGFTSGVDINNKQIKKLPKSTLPVICFSQGRPPLPDISSAYLDSVLSNFVANGSFVEKFLQNMEQCIPYHKNLTISLAKDQISSGVWYIGVFNGLGSERTQSKMISRGHSYTLSASINVQGCGSSTIWGSYCNNSIDMISCSPSINYKQPRSVLESNLFRSSDDLNLMNGRGLYSAMSPNISVELQNLVDCSNSFMSCIGIGEVKFFALDIVGSISHFTVAATHLMLNQTSISNNSTTIDEILLMCYVRYNAIPLSSLYDQSADISRTPLVVKLPKIGRWYVALQVIKQKNTEAYSDSGLCFSFEWQLHQCFDGKAGENCTSESYVLQRLLKRGSNNPMDSYYLPVDENGSLEEANFRLDYRLSNSSADNVAWTSFFFDVPHGAAGSNLHVQLTSDKVVNYEIYSRYGGMASIDTWDFYVNSKNNSNGSMILTSNDISKGRLEFYLLYVREGLWNLVLKHASDIGEHQSTMSISLVGCPKHCSSNGQCHYSIDESGLTFYSFCYCDRNHGGFDCSDELVSPRGHFWHSIFLVASNGAAILPAFWCLRKKAFAEWVLFTSSGVSSGLYHACDVGTWCPLSFHALQFMDFWLSFMAVVSTFVYMATIEEASKRAIHTIVAIITALLAVTGATRSENIIIVIAIGTLGLLLGWFLEFSAANRHVCPPRFNINILSSMETLYRSQSMKRLCLNLVKAVLKRYYWPFLLLGFVGLAFAGTSWALEANETYWFWHSLWHISIYSSSFFFLCSTSPQCNSQQDPEYELTRHDSSSRDYALTRQDSLSREL</sequence>
<dbReference type="OrthoDB" id="19091at2759"/>
<feature type="domain" description="EGF-like" evidence="10">
    <location>
        <begin position="567"/>
        <end position="578"/>
    </location>
</feature>
<proteinExistence type="inferred from homology"/>
<organism evidence="11 12">
    <name type="scientific">Vanilla planifolia</name>
    <name type="common">Vanilla</name>
    <dbReference type="NCBI Taxonomy" id="51239"/>
    <lineage>
        <taxon>Eukaryota</taxon>
        <taxon>Viridiplantae</taxon>
        <taxon>Streptophyta</taxon>
        <taxon>Embryophyta</taxon>
        <taxon>Tracheophyta</taxon>
        <taxon>Spermatophyta</taxon>
        <taxon>Magnoliopsida</taxon>
        <taxon>Liliopsida</taxon>
        <taxon>Asparagales</taxon>
        <taxon>Orchidaceae</taxon>
        <taxon>Vanilloideae</taxon>
        <taxon>Vanilleae</taxon>
        <taxon>Vanilla</taxon>
    </lineage>
</organism>
<dbReference type="PANTHER" id="PTHR14319">
    <property type="entry name" value="FIVE-SPAN TRANSMEMBRANE PROTEIN M83"/>
    <property type="match status" value="1"/>
</dbReference>
<evidence type="ECO:0000256" key="3">
    <source>
        <dbReference type="ARBA" id="ARBA00022475"/>
    </source>
</evidence>
<evidence type="ECO:0000256" key="6">
    <source>
        <dbReference type="ARBA" id="ARBA00023136"/>
    </source>
</evidence>
<dbReference type="PANTHER" id="PTHR14319:SF3">
    <property type="entry name" value="TRANSMEMBRANE PROTEIN-LIKE PROTEIN"/>
    <property type="match status" value="1"/>
</dbReference>
<feature type="transmembrane region" description="Helical" evidence="8">
    <location>
        <begin position="699"/>
        <end position="716"/>
    </location>
</feature>
<comment type="caution">
    <text evidence="11">The sequence shown here is derived from an EMBL/GenBank/DDBJ whole genome shotgun (WGS) entry which is preliminary data.</text>
</comment>
<evidence type="ECO:0000256" key="8">
    <source>
        <dbReference type="SAM" id="Phobius"/>
    </source>
</evidence>
<dbReference type="GO" id="GO:0005886">
    <property type="term" value="C:plasma membrane"/>
    <property type="evidence" value="ECO:0007669"/>
    <property type="project" value="UniProtKB-SubCell"/>
</dbReference>
<dbReference type="AlphaFoldDB" id="A0A835PNW5"/>
<name>A0A835PNW5_VANPL</name>
<comment type="similarity">
    <text evidence="2">Belongs to the TMEM8 family.</text>
</comment>
<evidence type="ECO:0000259" key="10">
    <source>
        <dbReference type="PROSITE" id="PS00022"/>
    </source>
</evidence>
<dbReference type="InterPro" id="IPR000742">
    <property type="entry name" value="EGF"/>
</dbReference>
<evidence type="ECO:0000256" key="4">
    <source>
        <dbReference type="ARBA" id="ARBA00022692"/>
    </source>
</evidence>
<feature type="transmembrane region" description="Helical" evidence="8">
    <location>
        <begin position="762"/>
        <end position="783"/>
    </location>
</feature>
<comment type="subcellular location">
    <subcellularLocation>
        <location evidence="1">Cell membrane</location>
        <topology evidence="1">Multi-pass membrane protein</topology>
    </subcellularLocation>
</comment>
<reference evidence="11 12" key="1">
    <citation type="journal article" date="2020" name="Nat. Food">
        <title>A phased Vanilla planifolia genome enables genetic improvement of flavour and production.</title>
        <authorList>
            <person name="Hasing T."/>
            <person name="Tang H."/>
            <person name="Brym M."/>
            <person name="Khazi F."/>
            <person name="Huang T."/>
            <person name="Chambers A.H."/>
        </authorList>
    </citation>
    <scope>NUCLEOTIDE SEQUENCE [LARGE SCALE GENOMIC DNA]</scope>
    <source>
        <tissue evidence="11">Leaf</tissue>
    </source>
</reference>
<dbReference type="InterPro" id="IPR021910">
    <property type="entry name" value="NGX6/PGAP6/MYMK"/>
</dbReference>
<protein>
    <recommendedName>
        <fullName evidence="10">EGF-like domain-containing protein</fullName>
    </recommendedName>
</protein>
<dbReference type="EMBL" id="JADCNL010000012">
    <property type="protein sequence ID" value="KAG0457476.1"/>
    <property type="molecule type" value="Genomic_DNA"/>
</dbReference>
<keyword evidence="12" id="KW-1185">Reference proteome</keyword>
<feature type="chain" id="PRO_5032873094" description="EGF-like domain-containing protein" evidence="9">
    <location>
        <begin position="24"/>
        <end position="847"/>
    </location>
</feature>
<evidence type="ECO:0000256" key="1">
    <source>
        <dbReference type="ARBA" id="ARBA00004651"/>
    </source>
</evidence>
<keyword evidence="3" id="KW-1003">Cell membrane</keyword>
<dbReference type="PROSITE" id="PS00022">
    <property type="entry name" value="EGF_1"/>
    <property type="match status" value="1"/>
</dbReference>
<evidence type="ECO:0000256" key="7">
    <source>
        <dbReference type="SAM" id="MobiDB-lite"/>
    </source>
</evidence>
<evidence type="ECO:0000256" key="9">
    <source>
        <dbReference type="SAM" id="SignalP"/>
    </source>
</evidence>